<feature type="compositionally biased region" description="Gly residues" evidence="1">
    <location>
        <begin position="22"/>
        <end position="37"/>
    </location>
</feature>
<dbReference type="InParanoid" id="D8U210"/>
<dbReference type="EMBL" id="GL378352">
    <property type="protein sequence ID" value="EFJ46201.1"/>
    <property type="molecule type" value="Genomic_DNA"/>
</dbReference>
<dbReference type="OrthoDB" id="10640970at2759"/>
<evidence type="ECO:0000313" key="3">
    <source>
        <dbReference type="Proteomes" id="UP000001058"/>
    </source>
</evidence>
<name>D8U210_VOLCA</name>
<accession>D8U210</accession>
<feature type="region of interest" description="Disordered" evidence="1">
    <location>
        <begin position="1"/>
        <end position="78"/>
    </location>
</feature>
<protein>
    <submittedName>
        <fullName evidence="2">Uncharacterized protein</fullName>
    </submittedName>
</protein>
<dbReference type="Proteomes" id="UP000001058">
    <property type="component" value="Unassembled WGS sequence"/>
</dbReference>
<feature type="compositionally biased region" description="Low complexity" evidence="1">
    <location>
        <begin position="175"/>
        <end position="184"/>
    </location>
</feature>
<evidence type="ECO:0000256" key="1">
    <source>
        <dbReference type="SAM" id="MobiDB-lite"/>
    </source>
</evidence>
<dbReference type="GeneID" id="9627311"/>
<sequence>MPGKRFAAPFATHQDGLAGYATMGGGGDGSGVPGDEGSGSRQGQEVTPHGSARRQPPADELAGEAERLLQGDPDTISPQSTVTSCAFVQFVRIVKNGVIKGAKEVRDFQLGSRGLGDGATNLHGSEAVSHLDSDVWHAVEERAAAAAPTGGVGSGREGEREHAGQAGPGIDRDSAGGSDVVVDSDGGESGPAASDPATRFAPWGH</sequence>
<dbReference type="KEGG" id="vcn:VOLCADRAFT_93400"/>
<dbReference type="AlphaFoldDB" id="D8U210"/>
<proteinExistence type="predicted"/>
<evidence type="ECO:0000313" key="2">
    <source>
        <dbReference type="EMBL" id="EFJ46201.1"/>
    </source>
</evidence>
<dbReference type="RefSeq" id="XP_002952648.1">
    <property type="nucleotide sequence ID" value="XM_002952602.1"/>
</dbReference>
<keyword evidence="3" id="KW-1185">Reference proteome</keyword>
<reference evidence="2 3" key="1">
    <citation type="journal article" date="2010" name="Science">
        <title>Genomic analysis of organismal complexity in the multicellular green alga Volvox carteri.</title>
        <authorList>
            <person name="Prochnik S.E."/>
            <person name="Umen J."/>
            <person name="Nedelcu A.M."/>
            <person name="Hallmann A."/>
            <person name="Miller S.M."/>
            <person name="Nishii I."/>
            <person name="Ferris P."/>
            <person name="Kuo A."/>
            <person name="Mitros T."/>
            <person name="Fritz-Laylin L.K."/>
            <person name="Hellsten U."/>
            <person name="Chapman J."/>
            <person name="Simakov O."/>
            <person name="Rensing S.A."/>
            <person name="Terry A."/>
            <person name="Pangilinan J."/>
            <person name="Kapitonov V."/>
            <person name="Jurka J."/>
            <person name="Salamov A."/>
            <person name="Shapiro H."/>
            <person name="Schmutz J."/>
            <person name="Grimwood J."/>
            <person name="Lindquist E."/>
            <person name="Lucas S."/>
            <person name="Grigoriev I.V."/>
            <person name="Schmitt R."/>
            <person name="Kirk D."/>
            <person name="Rokhsar D.S."/>
        </authorList>
    </citation>
    <scope>NUCLEOTIDE SEQUENCE [LARGE SCALE GENOMIC DNA]</scope>
    <source>
        <strain evidence="3">f. Nagariensis / Eve</strain>
    </source>
</reference>
<feature type="region of interest" description="Disordered" evidence="1">
    <location>
        <begin position="142"/>
        <end position="205"/>
    </location>
</feature>
<gene>
    <name evidence="2" type="ORF">VOLCADRAFT_93400</name>
</gene>
<organism evidence="3">
    <name type="scientific">Volvox carteri f. nagariensis</name>
    <dbReference type="NCBI Taxonomy" id="3068"/>
    <lineage>
        <taxon>Eukaryota</taxon>
        <taxon>Viridiplantae</taxon>
        <taxon>Chlorophyta</taxon>
        <taxon>core chlorophytes</taxon>
        <taxon>Chlorophyceae</taxon>
        <taxon>CS clade</taxon>
        <taxon>Chlamydomonadales</taxon>
        <taxon>Volvocaceae</taxon>
        <taxon>Volvox</taxon>
    </lineage>
</organism>